<gene>
    <name evidence="1" type="ORF">AGA_624</name>
</gene>
<evidence type="ECO:0000313" key="1">
    <source>
        <dbReference type="EMBL" id="CEF54174.1"/>
    </source>
</evidence>
<sequence>MESKNSVRLSDKDTTRNMRLCSKGRNGFVVFAGQMDGACAQ</sequence>
<proteinExistence type="predicted"/>
<protein>
    <submittedName>
        <fullName evidence="1">Uncharacterized protein</fullName>
    </submittedName>
</protein>
<organism evidence="1 2">
    <name type="scientific">Acetobacter ghanensis</name>
    <dbReference type="NCBI Taxonomy" id="431306"/>
    <lineage>
        <taxon>Bacteria</taxon>
        <taxon>Pseudomonadati</taxon>
        <taxon>Pseudomonadota</taxon>
        <taxon>Alphaproteobacteria</taxon>
        <taxon>Acetobacterales</taxon>
        <taxon>Acetobacteraceae</taxon>
        <taxon>Acetobacter</taxon>
    </lineage>
</organism>
<dbReference type="AlphaFoldDB" id="A0A0U5F180"/>
<name>A0A0U5F180_9PROT</name>
<dbReference type="PATRIC" id="fig|431306.5.peg.601"/>
<accession>A0A0U5F180</accession>
<evidence type="ECO:0000313" key="2">
    <source>
        <dbReference type="Proteomes" id="UP000068250"/>
    </source>
</evidence>
<reference evidence="2" key="1">
    <citation type="submission" date="2014-09" db="EMBL/GenBank/DDBJ databases">
        <authorList>
            <person name="Illeghems K.G."/>
        </authorList>
    </citation>
    <scope>NUCLEOTIDE SEQUENCE [LARGE SCALE GENOMIC DNA]</scope>
    <source>
        <strain evidence="2">LMG 23848T</strain>
    </source>
</reference>
<dbReference type="Proteomes" id="UP000068250">
    <property type="component" value="Chromosome I"/>
</dbReference>
<dbReference type="EMBL" id="LN609302">
    <property type="protein sequence ID" value="CEF54174.1"/>
    <property type="molecule type" value="Genomic_DNA"/>
</dbReference>